<evidence type="ECO:0000313" key="2">
    <source>
        <dbReference type="EMBL" id="URE46865.1"/>
    </source>
</evidence>
<accession>A0A9E7LDN8</accession>
<feature type="transmembrane region" description="Helical" evidence="1">
    <location>
        <begin position="45"/>
        <end position="64"/>
    </location>
</feature>
<gene>
    <name evidence="2" type="ORF">MUK42_14643</name>
</gene>
<reference evidence="2" key="1">
    <citation type="submission" date="2022-05" db="EMBL/GenBank/DDBJ databases">
        <title>The Musa troglodytarum L. genome provides insights into the mechanism of non-climacteric behaviour and enrichment of carotenoids.</title>
        <authorList>
            <person name="Wang J."/>
        </authorList>
    </citation>
    <scope>NUCLEOTIDE SEQUENCE</scope>
    <source>
        <tissue evidence="2">Leaf</tissue>
    </source>
</reference>
<evidence type="ECO:0000256" key="1">
    <source>
        <dbReference type="SAM" id="Phobius"/>
    </source>
</evidence>
<keyword evidence="1" id="KW-0472">Membrane</keyword>
<dbReference type="Proteomes" id="UP001055439">
    <property type="component" value="Chromosome 9"/>
</dbReference>
<proteinExistence type="predicted"/>
<protein>
    <submittedName>
        <fullName evidence="2">Uncharacterized protein</fullName>
    </submittedName>
</protein>
<name>A0A9E7LDN8_9LILI</name>
<keyword evidence="3" id="KW-1185">Reference proteome</keyword>
<organism evidence="2 3">
    <name type="scientific">Musa troglodytarum</name>
    <name type="common">fe'i banana</name>
    <dbReference type="NCBI Taxonomy" id="320322"/>
    <lineage>
        <taxon>Eukaryota</taxon>
        <taxon>Viridiplantae</taxon>
        <taxon>Streptophyta</taxon>
        <taxon>Embryophyta</taxon>
        <taxon>Tracheophyta</taxon>
        <taxon>Spermatophyta</taxon>
        <taxon>Magnoliopsida</taxon>
        <taxon>Liliopsida</taxon>
        <taxon>Zingiberales</taxon>
        <taxon>Musaceae</taxon>
        <taxon>Musa</taxon>
    </lineage>
</organism>
<evidence type="ECO:0000313" key="3">
    <source>
        <dbReference type="Proteomes" id="UP001055439"/>
    </source>
</evidence>
<keyword evidence="1" id="KW-1133">Transmembrane helix</keyword>
<dbReference type="AlphaFoldDB" id="A0A9E7LDN8"/>
<sequence length="170" mass="17950">MKTPYGSVTTPKAAVIAASWACTTPLLFPDRPKGNYEQPGVVSLPPMGIASTVLLLGAAGFGWWKYAGGFGKEGVLWVAEAVSAAPSATANRRIRTSNCPKEHEHPTTTQFFGVWRSTASSRVVSQKDGGPKRRFAAPGTGKLPLKTAHGFARVAKSTGFEMRVRGGGFG</sequence>
<dbReference type="EMBL" id="CP097511">
    <property type="protein sequence ID" value="URE46865.1"/>
    <property type="molecule type" value="Genomic_DNA"/>
</dbReference>
<keyword evidence="1" id="KW-0812">Transmembrane</keyword>